<evidence type="ECO:0000313" key="4">
    <source>
        <dbReference type="EMBL" id="MEX6430893.1"/>
    </source>
</evidence>
<dbReference type="Pfam" id="PF02129">
    <property type="entry name" value="Peptidase_S15"/>
    <property type="match status" value="1"/>
</dbReference>
<dbReference type="InterPro" id="IPR029058">
    <property type="entry name" value="AB_hydrolase_fold"/>
</dbReference>
<dbReference type="SUPFAM" id="SSF53474">
    <property type="entry name" value="alpha/beta-Hydrolases"/>
    <property type="match status" value="1"/>
</dbReference>
<dbReference type="GO" id="GO:0016787">
    <property type="term" value="F:hydrolase activity"/>
    <property type="evidence" value="ECO:0007669"/>
    <property type="project" value="UniProtKB-KW"/>
</dbReference>
<dbReference type="Gene3D" id="2.60.120.260">
    <property type="entry name" value="Galactose-binding domain-like"/>
    <property type="match status" value="1"/>
</dbReference>
<dbReference type="InterPro" id="IPR005674">
    <property type="entry name" value="CocE/Ser_esterase"/>
</dbReference>
<evidence type="ECO:0000256" key="2">
    <source>
        <dbReference type="SAM" id="MobiDB-lite"/>
    </source>
</evidence>
<evidence type="ECO:0000259" key="3">
    <source>
        <dbReference type="SMART" id="SM00939"/>
    </source>
</evidence>
<evidence type="ECO:0000313" key="5">
    <source>
        <dbReference type="Proteomes" id="UP001560267"/>
    </source>
</evidence>
<proteinExistence type="predicted"/>
<dbReference type="NCBIfam" id="TIGR00976">
    <property type="entry name" value="CocE_NonD"/>
    <property type="match status" value="1"/>
</dbReference>
<dbReference type="Pfam" id="PF08530">
    <property type="entry name" value="PepX_C"/>
    <property type="match status" value="1"/>
</dbReference>
<feature type="region of interest" description="Disordered" evidence="2">
    <location>
        <begin position="1"/>
        <end position="23"/>
    </location>
</feature>
<protein>
    <submittedName>
        <fullName evidence="4">CocE/NonD family hydrolase</fullName>
    </submittedName>
</protein>
<dbReference type="InterPro" id="IPR008979">
    <property type="entry name" value="Galactose-bd-like_sf"/>
</dbReference>
<accession>A0ABV3Y5P2</accession>
<dbReference type="EMBL" id="JBFSHR010000108">
    <property type="protein sequence ID" value="MEX6430893.1"/>
    <property type="molecule type" value="Genomic_DNA"/>
</dbReference>
<dbReference type="Gene3D" id="1.10.3020.10">
    <property type="entry name" value="alpha-amino acid ester hydrolase ( Helical cap domain)"/>
    <property type="match status" value="1"/>
</dbReference>
<keyword evidence="5" id="KW-1185">Reference proteome</keyword>
<dbReference type="Gene3D" id="3.40.50.1820">
    <property type="entry name" value="alpha/beta hydrolase"/>
    <property type="match status" value="1"/>
</dbReference>
<feature type="domain" description="Xaa-Pro dipeptidyl-peptidase C-terminal" evidence="3">
    <location>
        <begin position="349"/>
        <end position="632"/>
    </location>
</feature>
<comment type="caution">
    <text evidence="4">The sequence shown here is derived from an EMBL/GenBank/DDBJ whole genome shotgun (WGS) entry which is preliminary data.</text>
</comment>
<name>A0ABV3Y5P2_9ACTN</name>
<evidence type="ECO:0000256" key="1">
    <source>
        <dbReference type="ARBA" id="ARBA00022801"/>
    </source>
</evidence>
<dbReference type="SUPFAM" id="SSF49785">
    <property type="entry name" value="Galactose-binding domain-like"/>
    <property type="match status" value="1"/>
</dbReference>
<dbReference type="Proteomes" id="UP001560267">
    <property type="component" value="Unassembled WGS sequence"/>
</dbReference>
<dbReference type="PANTHER" id="PTHR43056">
    <property type="entry name" value="PEPTIDASE S9 PROLYL OLIGOPEPTIDASE"/>
    <property type="match status" value="1"/>
</dbReference>
<dbReference type="InterPro" id="IPR000383">
    <property type="entry name" value="Xaa-Pro-like_dom"/>
</dbReference>
<dbReference type="InterPro" id="IPR050585">
    <property type="entry name" value="Xaa-Pro_dipeptidyl-ppase/CocE"/>
</dbReference>
<gene>
    <name evidence="4" type="ORF">AB6A68_13795</name>
</gene>
<organism evidence="4 5">
    <name type="scientific">Ferrimicrobium acidiphilum</name>
    <dbReference type="NCBI Taxonomy" id="121039"/>
    <lineage>
        <taxon>Bacteria</taxon>
        <taxon>Bacillati</taxon>
        <taxon>Actinomycetota</taxon>
        <taxon>Acidimicrobiia</taxon>
        <taxon>Acidimicrobiales</taxon>
        <taxon>Acidimicrobiaceae</taxon>
        <taxon>Ferrimicrobium</taxon>
    </lineage>
</organism>
<sequence length="663" mass="73091">MGVTRGTTSGDTGFVASQSSPDGSVDPVIEVVVRRNVGVHTRDGTRLATDLYFPANAGTELQGPFPVVLERTPYGRARQTTVELASQLARKGYVFASQDVRGRFDSAGEFGLYMNDPDEGSDGDDTIRWLVAQLWCDGRVATSGGSFAAANQQGTALSHPPGLRAQVLRDAGTDYYRRALRTHGAFNVGLCLVWVVNQAADSPRALAQPDIAAELQQMQRDLPAYVAQFPLRRGQSPLTLFPVYESLFFRMYETADDTEFWDTPTSRLAGRWDDYPTDVAVLMISGWYAHHVAANFTKLTELTPRLRRPVSLIVGPWVHDPGMLEATTAGDVDFGAAAARFGPCDDLVVAWLDRYLRGSTDDNSDRILPPVTYFRMGTGDGHRTGNGKLFRGGDWQITERWPPVDTRLTKYYLGPGGTLASDAPTGGAGKTHYDYDPRFPSPAIGATNLQEVGHPAVFLAGPHDQRAPTLFLGTTDTRGFLGERADVRVFETTPLTAPLEVTGSVRLTLWCASSARDTDFVGKLIDVYPPSADYPEGYAMLLCEDILRMRYRDDRPIGELIEPGRIYEVQIDLGPTSNLFKVGHRIRLDITSSSFPEYDPNPNTGEPMGRHTHTLVAYQTIYHDTDRPLCLILPVRRIDDGESRTLAAGQIKTKYAFLEETLR</sequence>
<feature type="compositionally biased region" description="Polar residues" evidence="2">
    <location>
        <begin position="1"/>
        <end position="22"/>
    </location>
</feature>
<dbReference type="PANTHER" id="PTHR43056:SF10">
    <property type="entry name" value="COCE_NOND FAMILY, PUTATIVE (AFU_ORTHOLOGUE AFUA_7G00600)-RELATED"/>
    <property type="match status" value="1"/>
</dbReference>
<reference evidence="4 5" key="1">
    <citation type="submission" date="2024-07" db="EMBL/GenBank/DDBJ databases">
        <title>Draft Genome Sequence of Ferrimicrobium acidiphilum Strain YE2023, Isolated from a Pulp of Bioleach Reactor.</title>
        <authorList>
            <person name="Elkina Y.A."/>
            <person name="Bulaeva A.G."/>
            <person name="Beletsky A.V."/>
            <person name="Mardanov A.V."/>
        </authorList>
    </citation>
    <scope>NUCLEOTIDE SEQUENCE [LARGE SCALE GENOMIC DNA]</scope>
    <source>
        <strain evidence="4 5">YE2023</strain>
    </source>
</reference>
<dbReference type="InterPro" id="IPR013736">
    <property type="entry name" value="Xaa-Pro_dipept_C"/>
</dbReference>
<dbReference type="RefSeq" id="WP_298447275.1">
    <property type="nucleotide sequence ID" value="NZ_JBFSHR010000108.1"/>
</dbReference>
<keyword evidence="1 4" id="KW-0378">Hydrolase</keyword>
<dbReference type="SMART" id="SM00939">
    <property type="entry name" value="PepX_C"/>
    <property type="match status" value="1"/>
</dbReference>